<dbReference type="InterPro" id="IPR051321">
    <property type="entry name" value="PHA/PHB_synthase"/>
</dbReference>
<dbReference type="Pfam" id="PF06850">
    <property type="entry name" value="PHB_depo_C"/>
    <property type="match status" value="1"/>
</dbReference>
<dbReference type="PANTHER" id="PTHR36837:SF4">
    <property type="entry name" value="BLR0908 PROTEIN"/>
    <property type="match status" value="1"/>
</dbReference>
<dbReference type="EC" id="3.1.1.75" evidence="2"/>
<dbReference type="RefSeq" id="WP_115367288.1">
    <property type="nucleotide sequence ID" value="NZ_QBKA01000002.1"/>
</dbReference>
<dbReference type="InterPro" id="IPR029058">
    <property type="entry name" value="AB_hydrolase_fold"/>
</dbReference>
<dbReference type="NCBIfam" id="TIGR01849">
    <property type="entry name" value="PHB_depoly_PhaZ"/>
    <property type="match status" value="1"/>
</dbReference>
<feature type="domain" description="PHB de-polymerase C-terminal" evidence="1">
    <location>
        <begin position="208"/>
        <end position="409"/>
    </location>
</feature>
<comment type="caution">
    <text evidence="2">The sequence shown here is derived from an EMBL/GenBank/DDBJ whole genome shotgun (WGS) entry which is preliminary data.</text>
</comment>
<gene>
    <name evidence="2" type="primary">phaZ</name>
    <name evidence="2" type="ORF">HME9302_02530</name>
</gene>
<dbReference type="SUPFAM" id="SSF53474">
    <property type="entry name" value="alpha/beta-Hydrolases"/>
    <property type="match status" value="1"/>
</dbReference>
<dbReference type="InterPro" id="IPR010915">
    <property type="entry name" value="PHB_depoly_PhaZ"/>
</dbReference>
<sequence>MLYNAHELQKNWLNSASAFASIGAEMLGNPANPMSYFGLGPMAASAMEVFAHATATYGKPAFDIEHVTINGTDHAVSETLVLHRPFGDLKHFVREGLPADAPKLLIVAPMSGHYATLLRGTVERMVESAEVFITDWKDARDVPLSDGTFDLDDYIDYLIEFCEHIDTDSDNGVHMLAVCQPSVPALAATALMNADNNPAAPRTLTMMGGPIDTRQSPTTVNDLAMDRPLAWFKQTVIATVPMAYAGAGRRVYPGFLQLAGFMNMNLGAHMQSHYEMFKHLRSGDDESAQATKDFYEEYRSVCDMTAEFYLQTVEEVFQKHSIPKGTFEHRGKIVDLGKIDTTALLAIEGERDDISGLGQTKAALALAKGLSEDRKRYYMAPGAGHYGIFNGSKWRTLVAPVVEEFMAKHG</sequence>
<accession>A0A369QEH3</accession>
<dbReference type="EMBL" id="QBKA01000002">
    <property type="protein sequence ID" value="RDC61309.1"/>
    <property type="molecule type" value="Genomic_DNA"/>
</dbReference>
<proteinExistence type="predicted"/>
<protein>
    <submittedName>
        <fullName evidence="2">Poly(3-hydroxybutyrate) depolymerase</fullName>
        <ecNumber evidence="2">3.1.1.75</ecNumber>
    </submittedName>
</protein>
<name>A0A369QEH3_9SPHN</name>
<evidence type="ECO:0000259" key="1">
    <source>
        <dbReference type="Pfam" id="PF06850"/>
    </source>
</evidence>
<keyword evidence="3" id="KW-1185">Reference proteome</keyword>
<dbReference type="GO" id="GO:0050526">
    <property type="term" value="F:poly(3-hydroxybutyrate) depolymerase activity"/>
    <property type="evidence" value="ECO:0007669"/>
    <property type="project" value="UniProtKB-EC"/>
</dbReference>
<evidence type="ECO:0000313" key="2">
    <source>
        <dbReference type="EMBL" id="RDC61309.1"/>
    </source>
</evidence>
<dbReference type="Gene3D" id="3.40.50.1820">
    <property type="entry name" value="alpha/beta hydrolase"/>
    <property type="match status" value="1"/>
</dbReference>
<dbReference type="InterPro" id="IPR009656">
    <property type="entry name" value="PHB_depo_C"/>
</dbReference>
<reference evidence="2 3" key="1">
    <citation type="submission" date="2018-04" db="EMBL/GenBank/DDBJ databases">
        <title>Altererythrobacter sp. HME9302 genome sequencing and assembly.</title>
        <authorList>
            <person name="Kang H."/>
            <person name="Kim H."/>
            <person name="Joh K."/>
        </authorList>
    </citation>
    <scope>NUCLEOTIDE SEQUENCE [LARGE SCALE GENOMIC DNA]</scope>
    <source>
        <strain evidence="2 3">HME9302</strain>
    </source>
</reference>
<keyword evidence="2" id="KW-0378">Hydrolase</keyword>
<dbReference type="PIRSF" id="PIRSF020818">
    <property type="entry name" value="PHB_depoly_PhaZ"/>
    <property type="match status" value="1"/>
</dbReference>
<dbReference type="Proteomes" id="UP000253727">
    <property type="component" value="Unassembled WGS sequence"/>
</dbReference>
<organism evidence="2 3">
    <name type="scientific">Alteripontixanthobacter maritimus</name>
    <dbReference type="NCBI Taxonomy" id="2161824"/>
    <lineage>
        <taxon>Bacteria</taxon>
        <taxon>Pseudomonadati</taxon>
        <taxon>Pseudomonadota</taxon>
        <taxon>Alphaproteobacteria</taxon>
        <taxon>Sphingomonadales</taxon>
        <taxon>Erythrobacteraceae</taxon>
        <taxon>Alteripontixanthobacter</taxon>
    </lineage>
</organism>
<dbReference type="PANTHER" id="PTHR36837">
    <property type="entry name" value="POLY(3-HYDROXYALKANOATE) POLYMERASE SUBUNIT PHAC"/>
    <property type="match status" value="1"/>
</dbReference>
<dbReference type="AlphaFoldDB" id="A0A369QEH3"/>
<dbReference type="OrthoDB" id="9774318at2"/>
<evidence type="ECO:0000313" key="3">
    <source>
        <dbReference type="Proteomes" id="UP000253727"/>
    </source>
</evidence>